<evidence type="ECO:0008006" key="5">
    <source>
        <dbReference type="Google" id="ProtNLM"/>
    </source>
</evidence>
<dbReference type="Proteomes" id="UP001259982">
    <property type="component" value="Unassembled WGS sequence"/>
</dbReference>
<evidence type="ECO:0000256" key="2">
    <source>
        <dbReference type="SAM" id="SignalP"/>
    </source>
</evidence>
<organism evidence="3 4">
    <name type="scientific">Spectribacter acetivorans</name>
    <dbReference type="NCBI Taxonomy" id="3075603"/>
    <lineage>
        <taxon>Bacteria</taxon>
        <taxon>Pseudomonadati</taxon>
        <taxon>Pseudomonadota</taxon>
        <taxon>Gammaproteobacteria</taxon>
        <taxon>Salinisphaerales</taxon>
        <taxon>Salinisphaeraceae</taxon>
        <taxon>Spectribacter</taxon>
    </lineage>
</organism>
<comment type="caution">
    <text evidence="3">The sequence shown here is derived from an EMBL/GenBank/DDBJ whole genome shotgun (WGS) entry which is preliminary data.</text>
</comment>
<evidence type="ECO:0000313" key="3">
    <source>
        <dbReference type="EMBL" id="MDT0618151.1"/>
    </source>
</evidence>
<dbReference type="RefSeq" id="WP_311658225.1">
    <property type="nucleotide sequence ID" value="NZ_JAVRHY010000005.1"/>
</dbReference>
<name>A0ABU3BB04_9GAMM</name>
<evidence type="ECO:0000313" key="4">
    <source>
        <dbReference type="Proteomes" id="UP001259982"/>
    </source>
</evidence>
<feature type="compositionally biased region" description="Basic and acidic residues" evidence="1">
    <location>
        <begin position="230"/>
        <end position="244"/>
    </location>
</feature>
<sequence>MNHKTTGALVALVLATAPWAAQAGKATVQATDDSGKSMNMDFEYRGDNQLRMSVPQQQGGYMLVDGDAVYSVTQQNGQPMVMRLDKLLSTSGMQAPALPGGDVEGVSKMENTGRTETVAGIQGEVWTMTYTDADGQTRTDEVVVSDDRRAVAFSQALTGMGRAMAKAAGQPAQDDPLARQMEGKGMLRMGSQMRVTALSDADPAASRFALPAEPMEIPGIGSLGGMFGKQAERQQQRTESRTESETNNAVDNAVDKVLDKAFSIFD</sequence>
<protein>
    <recommendedName>
        <fullName evidence="5">DUF4412 domain-containing protein</fullName>
    </recommendedName>
</protein>
<feature type="signal peptide" evidence="2">
    <location>
        <begin position="1"/>
        <end position="23"/>
    </location>
</feature>
<reference evidence="3 4" key="1">
    <citation type="submission" date="2023-09" db="EMBL/GenBank/DDBJ databases">
        <authorList>
            <person name="Rey-Velasco X."/>
        </authorList>
    </citation>
    <scope>NUCLEOTIDE SEQUENCE [LARGE SCALE GENOMIC DNA]</scope>
    <source>
        <strain evidence="3 4">P385</strain>
    </source>
</reference>
<feature type="region of interest" description="Disordered" evidence="1">
    <location>
        <begin position="223"/>
        <end position="252"/>
    </location>
</feature>
<keyword evidence="2" id="KW-0732">Signal</keyword>
<feature type="chain" id="PRO_5047179611" description="DUF4412 domain-containing protein" evidence="2">
    <location>
        <begin position="24"/>
        <end position="266"/>
    </location>
</feature>
<evidence type="ECO:0000256" key="1">
    <source>
        <dbReference type="SAM" id="MobiDB-lite"/>
    </source>
</evidence>
<accession>A0ABU3BB04</accession>
<keyword evidence="4" id="KW-1185">Reference proteome</keyword>
<proteinExistence type="predicted"/>
<dbReference type="EMBL" id="JAVRHY010000005">
    <property type="protein sequence ID" value="MDT0618151.1"/>
    <property type="molecule type" value="Genomic_DNA"/>
</dbReference>
<gene>
    <name evidence="3" type="ORF">RM531_06670</name>
</gene>